<dbReference type="SUPFAM" id="SSF52151">
    <property type="entry name" value="FabD/lysophospholipase-like"/>
    <property type="match status" value="1"/>
</dbReference>
<dbReference type="AlphaFoldDB" id="A0AB34JNS1"/>
<accession>A0AB34JNS1</accession>
<dbReference type="InterPro" id="IPR001227">
    <property type="entry name" value="Ac_transferase_dom_sf"/>
</dbReference>
<organism evidence="4 5">
    <name type="scientific">Prymnesium parvum</name>
    <name type="common">Toxic golden alga</name>
    <dbReference type="NCBI Taxonomy" id="97485"/>
    <lineage>
        <taxon>Eukaryota</taxon>
        <taxon>Haptista</taxon>
        <taxon>Haptophyta</taxon>
        <taxon>Prymnesiophyceae</taxon>
        <taxon>Prymnesiales</taxon>
        <taxon>Prymnesiaceae</taxon>
        <taxon>Prymnesium</taxon>
    </lineage>
</organism>
<proteinExistence type="predicted"/>
<dbReference type="PANTHER" id="PTHR43775:SF37">
    <property type="entry name" value="SI:DKEY-61P9.11"/>
    <property type="match status" value="1"/>
</dbReference>
<dbReference type="InterPro" id="IPR016035">
    <property type="entry name" value="Acyl_Trfase/lysoPLipase"/>
</dbReference>
<dbReference type="Pfam" id="PF00698">
    <property type="entry name" value="Acyl_transf_1"/>
    <property type="match status" value="1"/>
</dbReference>
<reference evidence="4 5" key="1">
    <citation type="journal article" date="2024" name="Science">
        <title>Giant polyketide synthase enzymes in the biosynthesis of giant marine polyether toxins.</title>
        <authorList>
            <person name="Fallon T.R."/>
            <person name="Shende V.V."/>
            <person name="Wierzbicki I.H."/>
            <person name="Pendleton A.L."/>
            <person name="Watervoot N.F."/>
            <person name="Auber R.P."/>
            <person name="Gonzalez D.J."/>
            <person name="Wisecaver J.H."/>
            <person name="Moore B.S."/>
        </authorList>
    </citation>
    <scope>NUCLEOTIDE SEQUENCE [LARGE SCALE GENOMIC DNA]</scope>
    <source>
        <strain evidence="4 5">12B1</strain>
    </source>
</reference>
<dbReference type="GO" id="GO:0004312">
    <property type="term" value="F:fatty acid synthase activity"/>
    <property type="evidence" value="ECO:0007669"/>
    <property type="project" value="TreeGrafter"/>
</dbReference>
<evidence type="ECO:0000259" key="3">
    <source>
        <dbReference type="SMART" id="SM00827"/>
    </source>
</evidence>
<keyword evidence="1" id="KW-0596">Phosphopantetheine</keyword>
<dbReference type="GO" id="GO:0006633">
    <property type="term" value="P:fatty acid biosynthetic process"/>
    <property type="evidence" value="ECO:0007669"/>
    <property type="project" value="TreeGrafter"/>
</dbReference>
<keyword evidence="2" id="KW-0597">Phosphoprotein</keyword>
<dbReference type="EMBL" id="JBGBPQ010000006">
    <property type="protein sequence ID" value="KAL1522673.1"/>
    <property type="molecule type" value="Genomic_DNA"/>
</dbReference>
<dbReference type="SMART" id="SM00827">
    <property type="entry name" value="PKS_AT"/>
    <property type="match status" value="1"/>
</dbReference>
<dbReference type="Proteomes" id="UP001515480">
    <property type="component" value="Unassembled WGS sequence"/>
</dbReference>
<dbReference type="SUPFAM" id="SSF55048">
    <property type="entry name" value="Probable ACP-binding domain of malonyl-CoA ACP transacylase"/>
    <property type="match status" value="1"/>
</dbReference>
<evidence type="ECO:0000313" key="5">
    <source>
        <dbReference type="Proteomes" id="UP001515480"/>
    </source>
</evidence>
<dbReference type="Gene3D" id="3.40.366.10">
    <property type="entry name" value="Malonyl-Coenzyme A Acyl Carrier Protein, domain 2"/>
    <property type="match status" value="1"/>
</dbReference>
<evidence type="ECO:0000313" key="4">
    <source>
        <dbReference type="EMBL" id="KAL1522673.1"/>
    </source>
</evidence>
<gene>
    <name evidence="4" type="ORF">AB1Y20_017651</name>
</gene>
<evidence type="ECO:0000256" key="1">
    <source>
        <dbReference type="ARBA" id="ARBA00022450"/>
    </source>
</evidence>
<keyword evidence="5" id="KW-1185">Reference proteome</keyword>
<sequence>MEARPAEPLALDYVVDAEGQIRLRTDESPEQILSLFGGVPHVDLLFLYPPVGAQRVNMGRALWEKDARFREAMLQCDAVAKPLLPQPLVEVLYPDPCEESMYEEVIHTAQYALPCLFAFQFALTRLWEAASAEPTYVVGHSLGEFMAAVVAGVLTMPQAMLLVCERANLMHATVSSGAMMAVRASADVVRRAIEAAGCEGVAVVAAENSADSTSVSGDWTILSRVLKSLPAGTKTSRVKASHADHSPMMGAVASQLRAKAAAICAAAPPRRAAVLWVSTVTGAAVADDAAHPAYWERQALEPVRFIDAVHSVLELHQAAQQRADGPWAPFSISRKCLGIEMGHGMLCTFCDSISQQERKYEDVEFLSTLKHTKTASAEELHHSVHETIEKVMESKRAERLQMTLLAPFLPVA</sequence>
<evidence type="ECO:0000256" key="2">
    <source>
        <dbReference type="ARBA" id="ARBA00022553"/>
    </source>
</evidence>
<dbReference type="PANTHER" id="PTHR43775">
    <property type="entry name" value="FATTY ACID SYNTHASE"/>
    <property type="match status" value="1"/>
</dbReference>
<protein>
    <recommendedName>
        <fullName evidence="3">Malonyl-CoA:ACP transacylase (MAT) domain-containing protein</fullName>
    </recommendedName>
</protein>
<dbReference type="InterPro" id="IPR014043">
    <property type="entry name" value="Acyl_transferase_dom"/>
</dbReference>
<feature type="domain" description="Malonyl-CoA:ACP transacylase (MAT)" evidence="3">
    <location>
        <begin position="47"/>
        <end position="336"/>
    </location>
</feature>
<dbReference type="InterPro" id="IPR050091">
    <property type="entry name" value="PKS_NRPS_Biosynth_Enz"/>
</dbReference>
<name>A0AB34JNS1_PRYPA</name>
<comment type="caution">
    <text evidence="4">The sequence shown here is derived from an EMBL/GenBank/DDBJ whole genome shotgun (WGS) entry which is preliminary data.</text>
</comment>
<dbReference type="InterPro" id="IPR016036">
    <property type="entry name" value="Malonyl_transacylase_ACP-bd"/>
</dbReference>